<evidence type="ECO:0000313" key="2">
    <source>
        <dbReference type="Proteomes" id="UP001055247"/>
    </source>
</evidence>
<dbReference type="Gene3D" id="3.40.50.150">
    <property type="entry name" value="Vaccinia Virus protein VP39"/>
    <property type="match status" value="1"/>
</dbReference>
<reference evidence="1" key="1">
    <citation type="journal article" date="2016" name="Front. Microbiol.">
        <title>Genome Sequence of the Piezophilic, Mesophilic Sulfate-Reducing Bacterium Desulfovibrio indicus J2T.</title>
        <authorList>
            <person name="Cao J."/>
            <person name="Maignien L."/>
            <person name="Shao Z."/>
            <person name="Alain K."/>
            <person name="Jebbar M."/>
        </authorList>
    </citation>
    <scope>NUCLEOTIDE SEQUENCE</scope>
    <source>
        <strain evidence="1">DSM 16372</strain>
    </source>
</reference>
<dbReference type="EMBL" id="BPQO01000004">
    <property type="protein sequence ID" value="GJD87735.1"/>
    <property type="molecule type" value="Genomic_DNA"/>
</dbReference>
<protein>
    <recommendedName>
        <fullName evidence="3">Methyltransferase domain-containing protein</fullName>
    </recommendedName>
</protein>
<gene>
    <name evidence="1" type="ORF">BHAOGJBA_1240</name>
</gene>
<keyword evidence="2" id="KW-1185">Reference proteome</keyword>
<evidence type="ECO:0008006" key="3">
    <source>
        <dbReference type="Google" id="ProtNLM"/>
    </source>
</evidence>
<proteinExistence type="predicted"/>
<dbReference type="AlphaFoldDB" id="A0AAV4ZIV0"/>
<dbReference type="InterPro" id="IPR029063">
    <property type="entry name" value="SAM-dependent_MTases_sf"/>
</dbReference>
<dbReference type="RefSeq" id="WP_238229731.1">
    <property type="nucleotide sequence ID" value="NZ_BPQO01000004.1"/>
</dbReference>
<dbReference type="Pfam" id="PF13489">
    <property type="entry name" value="Methyltransf_23"/>
    <property type="match status" value="1"/>
</dbReference>
<comment type="caution">
    <text evidence="1">The sequence shown here is derived from an EMBL/GenBank/DDBJ whole genome shotgun (WGS) entry which is preliminary data.</text>
</comment>
<name>A0AAV4ZIV0_9HYPH</name>
<sequence>MPETAYNQAFYDQQADGSALSAQVMLGCLFERYVPASVVDVGCGVGTWLAACRDKEVPTLLGLDGEYVDRSRLRIDGRLFRSVDIVDRNALAAAVGGARFDLAISLEVAEHLSHVYAAAFVESLTALSDVVLFSAAIPYQGGTRHVNEAWPEFWAILFRSQGYEIVDLFRSRLWDDRRVSFWYRQNAVLYVRRDSEAMKSFRDVGLRFPLSAVHPEMLSWASARLGRAPEGHTERDGDIHAELVKAYRGDAGLPPRRHAYGPEFDYRYGGLGGHLPGPVRRAAKALLRAVGQ</sequence>
<evidence type="ECO:0000313" key="1">
    <source>
        <dbReference type="EMBL" id="GJD87735.1"/>
    </source>
</evidence>
<accession>A0AAV4ZIV0</accession>
<organism evidence="1 2">
    <name type="scientific">Methylobacterium hispanicum</name>
    <dbReference type="NCBI Taxonomy" id="270350"/>
    <lineage>
        <taxon>Bacteria</taxon>
        <taxon>Pseudomonadati</taxon>
        <taxon>Pseudomonadota</taxon>
        <taxon>Alphaproteobacteria</taxon>
        <taxon>Hyphomicrobiales</taxon>
        <taxon>Methylobacteriaceae</taxon>
        <taxon>Methylobacterium</taxon>
    </lineage>
</organism>
<dbReference type="SUPFAM" id="SSF53335">
    <property type="entry name" value="S-adenosyl-L-methionine-dependent methyltransferases"/>
    <property type="match status" value="1"/>
</dbReference>
<reference evidence="1" key="2">
    <citation type="submission" date="2021-08" db="EMBL/GenBank/DDBJ databases">
        <authorList>
            <person name="Tani A."/>
            <person name="Ola A."/>
            <person name="Ogura Y."/>
            <person name="Katsura K."/>
            <person name="Hayashi T."/>
        </authorList>
    </citation>
    <scope>NUCLEOTIDE SEQUENCE</scope>
    <source>
        <strain evidence="1">DSM 16372</strain>
    </source>
</reference>
<dbReference type="Proteomes" id="UP001055247">
    <property type="component" value="Unassembled WGS sequence"/>
</dbReference>